<dbReference type="InterPro" id="IPR040366">
    <property type="entry name" value="Nab2/ZC3H14"/>
</dbReference>
<dbReference type="SUPFAM" id="SSF54928">
    <property type="entry name" value="RNA-binding domain, RBD"/>
    <property type="match status" value="1"/>
</dbReference>
<proteinExistence type="predicted"/>
<name>A0A7N0T5V6_KALFE</name>
<dbReference type="Pfam" id="PF00076">
    <property type="entry name" value="RRM_1"/>
    <property type="match status" value="1"/>
</dbReference>
<dbReference type="InterPro" id="IPR000504">
    <property type="entry name" value="RRM_dom"/>
</dbReference>
<evidence type="ECO:0000313" key="4">
    <source>
        <dbReference type="EnsemblPlants" id="Kaladp0024s0344.1.v1.1"/>
    </source>
</evidence>
<keyword evidence="1" id="KW-0694">RNA-binding</keyword>
<dbReference type="GO" id="GO:0005737">
    <property type="term" value="C:cytoplasm"/>
    <property type="evidence" value="ECO:0007669"/>
    <property type="project" value="TreeGrafter"/>
</dbReference>
<evidence type="ECO:0000259" key="3">
    <source>
        <dbReference type="PROSITE" id="PS50102"/>
    </source>
</evidence>
<feature type="compositionally biased region" description="Polar residues" evidence="2">
    <location>
        <begin position="146"/>
        <end position="155"/>
    </location>
</feature>
<feature type="domain" description="RRM" evidence="3">
    <location>
        <begin position="283"/>
        <end position="360"/>
    </location>
</feature>
<evidence type="ECO:0000256" key="2">
    <source>
        <dbReference type="SAM" id="MobiDB-lite"/>
    </source>
</evidence>
<reference evidence="4" key="1">
    <citation type="submission" date="2021-01" db="UniProtKB">
        <authorList>
            <consortium name="EnsemblPlants"/>
        </authorList>
    </citation>
    <scope>IDENTIFICATION</scope>
</reference>
<dbReference type="PANTHER" id="PTHR14738">
    <property type="entry name" value="ZINC FINGER CCCH DOMAIN-CONTAINING PROTEIN 14"/>
    <property type="match status" value="1"/>
</dbReference>
<dbReference type="Gene3D" id="3.30.70.330">
    <property type="match status" value="1"/>
</dbReference>
<accession>A0A7N0T5V6</accession>
<feature type="region of interest" description="Disordered" evidence="2">
    <location>
        <begin position="363"/>
        <end position="412"/>
    </location>
</feature>
<dbReference type="AlphaFoldDB" id="A0A7N0T5V6"/>
<feature type="region of interest" description="Disordered" evidence="2">
    <location>
        <begin position="142"/>
        <end position="162"/>
    </location>
</feature>
<dbReference type="SMART" id="SM00360">
    <property type="entry name" value="RRM"/>
    <property type="match status" value="1"/>
</dbReference>
<dbReference type="GO" id="GO:0008143">
    <property type="term" value="F:poly(A) binding"/>
    <property type="evidence" value="ECO:0007669"/>
    <property type="project" value="InterPro"/>
</dbReference>
<dbReference type="InterPro" id="IPR012677">
    <property type="entry name" value="Nucleotide-bd_a/b_plait_sf"/>
</dbReference>
<evidence type="ECO:0000313" key="5">
    <source>
        <dbReference type="Proteomes" id="UP000594263"/>
    </source>
</evidence>
<evidence type="ECO:0000256" key="1">
    <source>
        <dbReference type="PROSITE-ProRule" id="PRU00176"/>
    </source>
</evidence>
<dbReference type="GO" id="GO:0043488">
    <property type="term" value="P:regulation of mRNA stability"/>
    <property type="evidence" value="ECO:0007669"/>
    <property type="project" value="InterPro"/>
</dbReference>
<dbReference type="InterPro" id="IPR035979">
    <property type="entry name" value="RBD_domain_sf"/>
</dbReference>
<keyword evidence="5" id="KW-1185">Reference proteome</keyword>
<dbReference type="PROSITE" id="PS50102">
    <property type="entry name" value="RRM"/>
    <property type="match status" value="1"/>
</dbReference>
<organism evidence="4 5">
    <name type="scientific">Kalanchoe fedtschenkoi</name>
    <name type="common">Lavender scallops</name>
    <name type="synonym">South American air plant</name>
    <dbReference type="NCBI Taxonomy" id="63787"/>
    <lineage>
        <taxon>Eukaryota</taxon>
        <taxon>Viridiplantae</taxon>
        <taxon>Streptophyta</taxon>
        <taxon>Embryophyta</taxon>
        <taxon>Tracheophyta</taxon>
        <taxon>Spermatophyta</taxon>
        <taxon>Magnoliopsida</taxon>
        <taxon>eudicotyledons</taxon>
        <taxon>Gunneridae</taxon>
        <taxon>Pentapetalae</taxon>
        <taxon>Saxifragales</taxon>
        <taxon>Crassulaceae</taxon>
        <taxon>Kalanchoe</taxon>
    </lineage>
</organism>
<dbReference type="Gramene" id="Kaladp0024s0344.1.v1.1">
    <property type="protein sequence ID" value="Kaladp0024s0344.1.v1.1"/>
    <property type="gene ID" value="Kaladp0024s0344.v1.1"/>
</dbReference>
<sequence length="454" mass="49586">MRDYTLGATSAIDDNRRRLRSVATVSSVPEVALKAAAEAAEDVLRVRPSGNVFDRLGRGIDVLDNVERTADFTDNVADGDYEFNDRLAAQSRLNPHRVIKDSRRYAGDKSVRSTRIELINHENEFSIDTDQDLIDHTDAMGYKNRSLPQTSTSVQMDDDSTARHVNPATSYKLKRKYQNQPAAVVHPSYDETVNVPANANIWKPPPYMSKKESIAANSSRVNLSGDAAGEMSGVHLLKENRNGVVGNGNGNSAIFRKTELPKTTSRATGAAANVLSLEDADARTLFVNNVHFAATKENLSRHFSKFGQVLRVTILKDAATGQPKGSAYVEFMQKETAEQATSLDGTSFMSRIIKVCMKGSAQPEATTPATPWQRAVPRGSPYPVSRFSRAPFPRRSPSSIRGRSTVRPGARSLQWKRDAQLAPATSEVAGHSASIPARSLTYVRPELKAGGTTT</sequence>
<feature type="compositionally biased region" description="Low complexity" evidence="2">
    <location>
        <begin position="383"/>
        <end position="403"/>
    </location>
</feature>
<dbReference type="PANTHER" id="PTHR14738:SF32">
    <property type="entry name" value="RNA BINDING (RRM_RBD_RNP MOTIFS) FAMILY PROTEIN"/>
    <property type="match status" value="1"/>
</dbReference>
<dbReference type="EnsemblPlants" id="Kaladp0024s0344.1.v1.1">
    <property type="protein sequence ID" value="Kaladp0024s0344.1.v1.1"/>
    <property type="gene ID" value="Kaladp0024s0344.v1.1"/>
</dbReference>
<protein>
    <recommendedName>
        <fullName evidence="3">RRM domain-containing protein</fullName>
    </recommendedName>
</protein>
<dbReference type="GO" id="GO:0005634">
    <property type="term" value="C:nucleus"/>
    <property type="evidence" value="ECO:0007669"/>
    <property type="project" value="TreeGrafter"/>
</dbReference>
<dbReference type="Proteomes" id="UP000594263">
    <property type="component" value="Unplaced"/>
</dbReference>